<dbReference type="GO" id="GO:0003676">
    <property type="term" value="F:nucleic acid binding"/>
    <property type="evidence" value="ECO:0007669"/>
    <property type="project" value="InterPro"/>
</dbReference>
<sequence length="166" mass="18989">MINNFIAIDFETANKYRSSACSMGLVIVNNGLITREWETLIKPQPFFFSHWSTAIHGITPDKVMDAPMFEEVWSRIDSWFVKCDAIVAHNAPFDMSVLHACLEKAQIASHLPESICTYRLARKKLPFLRNHKLNTVSEYFQIPLNHHDALSDARAAAKLMLRLSEI</sequence>
<evidence type="ECO:0000313" key="5">
    <source>
        <dbReference type="Proteomes" id="UP000262954"/>
    </source>
</evidence>
<proteinExistence type="predicted"/>
<dbReference type="InterPro" id="IPR012337">
    <property type="entry name" value="RNaseH-like_sf"/>
</dbReference>
<comment type="subunit">
    <text evidence="2">DNA polymerase III contains a core (composed of alpha, epsilon and theta chains) that associates with a tau subunit. This core dimerizes to form the POLIII' complex. PolIII' associates with the gamma complex (composed of gamma, delta, delta', psi and chi chains) and with the beta chain to form the complete DNA polymerase III complex.</text>
</comment>
<dbReference type="Pfam" id="PF00929">
    <property type="entry name" value="RNase_T"/>
    <property type="match status" value="1"/>
</dbReference>
<evidence type="ECO:0000256" key="1">
    <source>
        <dbReference type="ARBA" id="ARBA00025483"/>
    </source>
</evidence>
<dbReference type="PANTHER" id="PTHR30231">
    <property type="entry name" value="DNA POLYMERASE III SUBUNIT EPSILON"/>
    <property type="match status" value="1"/>
</dbReference>
<accession>A0A316R2Y2</accession>
<dbReference type="CDD" id="cd06130">
    <property type="entry name" value="DNA_pol_III_epsilon_like"/>
    <property type="match status" value="1"/>
</dbReference>
<feature type="domain" description="Exonuclease" evidence="3">
    <location>
        <begin position="4"/>
        <end position="165"/>
    </location>
</feature>
<evidence type="ECO:0000259" key="3">
    <source>
        <dbReference type="SMART" id="SM00479"/>
    </source>
</evidence>
<dbReference type="PANTHER" id="PTHR30231:SF42">
    <property type="entry name" value="EXONUCLEASE"/>
    <property type="match status" value="1"/>
</dbReference>
<reference evidence="4 5" key="1">
    <citation type="journal article" date="2018" name="Nat. Biotechnol.">
        <title>A standardized bacterial taxonomy based on genome phylogeny substantially revises the tree of life.</title>
        <authorList>
            <person name="Parks D.H."/>
            <person name="Chuvochina M."/>
            <person name="Waite D.W."/>
            <person name="Rinke C."/>
            <person name="Skarshewski A."/>
            <person name="Chaumeil P.A."/>
            <person name="Hugenholtz P."/>
        </authorList>
    </citation>
    <scope>NUCLEOTIDE SEQUENCE [LARGE SCALE GENOMIC DNA]</scope>
    <source>
        <strain evidence="4">UBA11482</strain>
    </source>
</reference>
<gene>
    <name evidence="4" type="ORF">DDY73_12025</name>
</gene>
<dbReference type="SUPFAM" id="SSF53098">
    <property type="entry name" value="Ribonuclease H-like"/>
    <property type="match status" value="1"/>
</dbReference>
<comment type="function">
    <text evidence="1">DNA polymerase III is a complex, multichain enzyme responsible for most of the replicative synthesis in bacteria. The epsilon subunit contain the editing function and is a proofreading 3'-5' exonuclease.</text>
</comment>
<dbReference type="GO" id="GO:0006259">
    <property type="term" value="P:DNA metabolic process"/>
    <property type="evidence" value="ECO:0007669"/>
    <property type="project" value="UniProtKB-ARBA"/>
</dbReference>
<dbReference type="Gene3D" id="3.30.420.10">
    <property type="entry name" value="Ribonuclease H-like superfamily/Ribonuclease H"/>
    <property type="match status" value="1"/>
</dbReference>
<dbReference type="AlphaFoldDB" id="A0A316R2Y2"/>
<dbReference type="GO" id="GO:0005829">
    <property type="term" value="C:cytosol"/>
    <property type="evidence" value="ECO:0007669"/>
    <property type="project" value="TreeGrafter"/>
</dbReference>
<name>A0A316R2Y2_9BACT</name>
<dbReference type="RefSeq" id="WP_022389536.1">
    <property type="nucleotide sequence ID" value="NZ_CAJKYL010000055.1"/>
</dbReference>
<dbReference type="EMBL" id="DNWC01000155">
    <property type="protein sequence ID" value="HBJ09715.1"/>
    <property type="molecule type" value="Genomic_DNA"/>
</dbReference>
<dbReference type="SMART" id="SM00479">
    <property type="entry name" value="EXOIII"/>
    <property type="match status" value="1"/>
</dbReference>
<evidence type="ECO:0000313" key="4">
    <source>
        <dbReference type="EMBL" id="HBJ09715.1"/>
    </source>
</evidence>
<dbReference type="Proteomes" id="UP000262954">
    <property type="component" value="Unassembled WGS sequence"/>
</dbReference>
<dbReference type="InterPro" id="IPR013520">
    <property type="entry name" value="Ribonucl_H"/>
</dbReference>
<dbReference type="FunFam" id="3.30.420.10:FF:000045">
    <property type="entry name" value="3'-5' exonuclease DinG"/>
    <property type="match status" value="1"/>
</dbReference>
<dbReference type="GO" id="GO:0008408">
    <property type="term" value="F:3'-5' exonuclease activity"/>
    <property type="evidence" value="ECO:0007669"/>
    <property type="project" value="TreeGrafter"/>
</dbReference>
<dbReference type="InterPro" id="IPR036397">
    <property type="entry name" value="RNaseH_sf"/>
</dbReference>
<comment type="caution">
    <text evidence="4">The sequence shown here is derived from an EMBL/GenBank/DDBJ whole genome shotgun (WGS) entry which is preliminary data.</text>
</comment>
<organism evidence="4 5">
    <name type="scientific">Coprobacter fastidiosus</name>
    <dbReference type="NCBI Taxonomy" id="1099853"/>
    <lineage>
        <taxon>Bacteria</taxon>
        <taxon>Pseudomonadati</taxon>
        <taxon>Bacteroidota</taxon>
        <taxon>Bacteroidia</taxon>
        <taxon>Bacteroidales</taxon>
        <taxon>Barnesiellaceae</taxon>
        <taxon>Coprobacter</taxon>
    </lineage>
</organism>
<protein>
    <submittedName>
        <fullName evidence="4">DNA polymerase III</fullName>
    </submittedName>
</protein>
<evidence type="ECO:0000256" key="2">
    <source>
        <dbReference type="ARBA" id="ARBA00026073"/>
    </source>
</evidence>